<evidence type="ECO:0000313" key="2">
    <source>
        <dbReference type="Proteomes" id="UP001194468"/>
    </source>
</evidence>
<evidence type="ECO:0000313" key="1">
    <source>
        <dbReference type="EMBL" id="KAF8421154.1"/>
    </source>
</evidence>
<dbReference type="EMBL" id="WHUW01000144">
    <property type="protein sequence ID" value="KAF8421154.1"/>
    <property type="molecule type" value="Genomic_DNA"/>
</dbReference>
<reference evidence="1" key="1">
    <citation type="submission" date="2019-10" db="EMBL/GenBank/DDBJ databases">
        <authorList>
            <consortium name="DOE Joint Genome Institute"/>
            <person name="Kuo A."/>
            <person name="Miyauchi S."/>
            <person name="Kiss E."/>
            <person name="Drula E."/>
            <person name="Kohler A."/>
            <person name="Sanchez-Garcia M."/>
            <person name="Andreopoulos B."/>
            <person name="Barry K.W."/>
            <person name="Bonito G."/>
            <person name="Buee M."/>
            <person name="Carver A."/>
            <person name="Chen C."/>
            <person name="Cichocki N."/>
            <person name="Clum A."/>
            <person name="Culley D."/>
            <person name="Crous P.W."/>
            <person name="Fauchery L."/>
            <person name="Girlanda M."/>
            <person name="Hayes R."/>
            <person name="Keri Z."/>
            <person name="LaButti K."/>
            <person name="Lipzen A."/>
            <person name="Lombard V."/>
            <person name="Magnuson J."/>
            <person name="Maillard F."/>
            <person name="Morin E."/>
            <person name="Murat C."/>
            <person name="Nolan M."/>
            <person name="Ohm R."/>
            <person name="Pangilinan J."/>
            <person name="Pereira M."/>
            <person name="Perotto S."/>
            <person name="Peter M."/>
            <person name="Riley R."/>
            <person name="Sitrit Y."/>
            <person name="Stielow B."/>
            <person name="Szollosi G."/>
            <person name="Zifcakova L."/>
            <person name="Stursova M."/>
            <person name="Spatafora J.W."/>
            <person name="Tedersoo L."/>
            <person name="Vaario L.-M."/>
            <person name="Yamada A."/>
            <person name="Yan M."/>
            <person name="Wang P."/>
            <person name="Xu J."/>
            <person name="Bruns T."/>
            <person name="Baldrian P."/>
            <person name="Vilgalys R."/>
            <person name="Henrissat B."/>
            <person name="Grigoriev I.V."/>
            <person name="Hibbett D."/>
            <person name="Nagy L.G."/>
            <person name="Martin F.M."/>
        </authorList>
    </citation>
    <scope>NUCLEOTIDE SEQUENCE</scope>
    <source>
        <strain evidence="1">BED1</strain>
    </source>
</reference>
<reference evidence="1" key="2">
    <citation type="journal article" date="2020" name="Nat. Commun.">
        <title>Large-scale genome sequencing of mycorrhizal fungi provides insights into the early evolution of symbiotic traits.</title>
        <authorList>
            <person name="Miyauchi S."/>
            <person name="Kiss E."/>
            <person name="Kuo A."/>
            <person name="Drula E."/>
            <person name="Kohler A."/>
            <person name="Sanchez-Garcia M."/>
            <person name="Morin E."/>
            <person name="Andreopoulos B."/>
            <person name="Barry K.W."/>
            <person name="Bonito G."/>
            <person name="Buee M."/>
            <person name="Carver A."/>
            <person name="Chen C."/>
            <person name="Cichocki N."/>
            <person name="Clum A."/>
            <person name="Culley D."/>
            <person name="Crous P.W."/>
            <person name="Fauchery L."/>
            <person name="Girlanda M."/>
            <person name="Hayes R.D."/>
            <person name="Keri Z."/>
            <person name="LaButti K."/>
            <person name="Lipzen A."/>
            <person name="Lombard V."/>
            <person name="Magnuson J."/>
            <person name="Maillard F."/>
            <person name="Murat C."/>
            <person name="Nolan M."/>
            <person name="Ohm R.A."/>
            <person name="Pangilinan J."/>
            <person name="Pereira M.F."/>
            <person name="Perotto S."/>
            <person name="Peter M."/>
            <person name="Pfister S."/>
            <person name="Riley R."/>
            <person name="Sitrit Y."/>
            <person name="Stielow J.B."/>
            <person name="Szollosi G."/>
            <person name="Zifcakova L."/>
            <person name="Stursova M."/>
            <person name="Spatafora J.W."/>
            <person name="Tedersoo L."/>
            <person name="Vaario L.M."/>
            <person name="Yamada A."/>
            <person name="Yan M."/>
            <person name="Wang P."/>
            <person name="Xu J."/>
            <person name="Bruns T."/>
            <person name="Baldrian P."/>
            <person name="Vilgalys R."/>
            <person name="Dunand C."/>
            <person name="Henrissat B."/>
            <person name="Grigoriev I.V."/>
            <person name="Hibbett D."/>
            <person name="Nagy L.G."/>
            <person name="Martin F.M."/>
        </authorList>
    </citation>
    <scope>NUCLEOTIDE SEQUENCE</scope>
    <source>
        <strain evidence="1">BED1</strain>
    </source>
</reference>
<gene>
    <name evidence="1" type="ORF">L210DRAFT_3510253</name>
</gene>
<dbReference type="AlphaFoldDB" id="A0AAD4BE14"/>
<protein>
    <submittedName>
        <fullName evidence="1">Uncharacterized protein</fullName>
    </submittedName>
</protein>
<dbReference type="Proteomes" id="UP001194468">
    <property type="component" value="Unassembled WGS sequence"/>
</dbReference>
<proteinExistence type="predicted"/>
<name>A0AAD4BE14_BOLED</name>
<comment type="caution">
    <text evidence="1">The sequence shown here is derived from an EMBL/GenBank/DDBJ whole genome shotgun (WGS) entry which is preliminary data.</text>
</comment>
<keyword evidence="2" id="KW-1185">Reference proteome</keyword>
<accession>A0AAD4BE14</accession>
<organism evidence="1 2">
    <name type="scientific">Boletus edulis BED1</name>
    <dbReference type="NCBI Taxonomy" id="1328754"/>
    <lineage>
        <taxon>Eukaryota</taxon>
        <taxon>Fungi</taxon>
        <taxon>Dikarya</taxon>
        <taxon>Basidiomycota</taxon>
        <taxon>Agaricomycotina</taxon>
        <taxon>Agaricomycetes</taxon>
        <taxon>Agaricomycetidae</taxon>
        <taxon>Boletales</taxon>
        <taxon>Boletineae</taxon>
        <taxon>Boletaceae</taxon>
        <taxon>Boletoideae</taxon>
        <taxon>Boletus</taxon>
    </lineage>
</organism>
<sequence length="218" mass="23088">MQRSYSVNLVRYLTTLIEVDGITIAKEAPTKNEITSDLVEASLSDASGVVDVDVVDGSGDSGYTLSIEHVNNEEAGGEDGTKGMGGDVDITWNRMGGDGLQVSACKCGDFSNLLEASILNNAVHEDFAWSIFADHAVSKVSEDGASTYFWQYSGGVGNAERGLACRVYCSWGSEMGAKGYTTVWLGLIATSCLSWPVAHWHANEGAGNIVEFGEIGQG</sequence>